<keyword evidence="3" id="KW-0547">Nucleotide-binding</keyword>
<proteinExistence type="inferred from homology"/>
<evidence type="ECO:0000256" key="1">
    <source>
        <dbReference type="ARBA" id="ARBA00005417"/>
    </source>
</evidence>
<evidence type="ECO:0000313" key="8">
    <source>
        <dbReference type="Proteomes" id="UP000241848"/>
    </source>
</evidence>
<protein>
    <recommendedName>
        <fullName evidence="6">ABC transporter domain-containing protein</fullName>
    </recommendedName>
</protein>
<dbReference type="PROSITE" id="PS50893">
    <property type="entry name" value="ABC_TRANSPORTER_2"/>
    <property type="match status" value="1"/>
</dbReference>
<comment type="similarity">
    <text evidence="1">Belongs to the ABC transporter superfamily.</text>
</comment>
<dbReference type="InterPro" id="IPR003593">
    <property type="entry name" value="AAA+_ATPase"/>
</dbReference>
<dbReference type="GO" id="GO:0016887">
    <property type="term" value="F:ATP hydrolysis activity"/>
    <property type="evidence" value="ECO:0007669"/>
    <property type="project" value="InterPro"/>
</dbReference>
<sequence length="324" mass="36430">MAYPPARGSESMSITTGTLPTLTVERLGCRLGRRWLIQEVSFDLEPGFTALVGPNGAGKSTLMRAIAGLIPVSSGSLSLTDGPPGKAVSRQIAYIPQFPGAYDHISVRDYLVRTAWWDRHRPLAQIQHEVNELLHQLQLDDIAHYRGRMLHPSLRRRVALASAWLRQVQVVFFDEPTAGLDPQERLAFWQQLYRLRSLPNSPVAYLISTHLLAEVQSYCNYVLLLSHGRIRQQSTVKDFVRTVQGHAYYACDPPNNSTLIDTGRYSREGYWVLAPQAAESLLPRHPDLIDAYLWELNQRFGDDSDTTSHLQSQEASAFSPGEKP</sequence>
<reference evidence="7 8" key="1">
    <citation type="journal article" date="2014" name="BMC Genomics">
        <title>Comparison of environmental and isolate Sulfobacillus genomes reveals diverse carbon, sulfur, nitrogen, and hydrogen metabolisms.</title>
        <authorList>
            <person name="Justice N.B."/>
            <person name="Norman A."/>
            <person name="Brown C.T."/>
            <person name="Singh A."/>
            <person name="Thomas B.C."/>
            <person name="Banfield J.F."/>
        </authorList>
    </citation>
    <scope>NUCLEOTIDE SEQUENCE [LARGE SCALE GENOMIC DNA]</scope>
    <source>
        <strain evidence="7">AMDSBA3</strain>
    </source>
</reference>
<dbReference type="SMART" id="SM00382">
    <property type="entry name" value="AAA"/>
    <property type="match status" value="1"/>
</dbReference>
<comment type="caution">
    <text evidence="7">The sequence shown here is derived from an EMBL/GenBank/DDBJ whole genome shotgun (WGS) entry which is preliminary data.</text>
</comment>
<evidence type="ECO:0000256" key="3">
    <source>
        <dbReference type="ARBA" id="ARBA00022741"/>
    </source>
</evidence>
<dbReference type="Gene3D" id="3.40.50.300">
    <property type="entry name" value="P-loop containing nucleotide triphosphate hydrolases"/>
    <property type="match status" value="1"/>
</dbReference>
<evidence type="ECO:0000256" key="5">
    <source>
        <dbReference type="SAM" id="MobiDB-lite"/>
    </source>
</evidence>
<evidence type="ECO:0000256" key="2">
    <source>
        <dbReference type="ARBA" id="ARBA00022448"/>
    </source>
</evidence>
<evidence type="ECO:0000259" key="6">
    <source>
        <dbReference type="PROSITE" id="PS50893"/>
    </source>
</evidence>
<dbReference type="SUPFAM" id="SSF52540">
    <property type="entry name" value="P-loop containing nucleoside triphosphate hydrolases"/>
    <property type="match status" value="1"/>
</dbReference>
<keyword evidence="2" id="KW-0813">Transport</keyword>
<dbReference type="PANTHER" id="PTHR43335:SF2">
    <property type="entry name" value="ABC TRANSPORTER, ATP-BINDING PROTEIN"/>
    <property type="match status" value="1"/>
</dbReference>
<organism evidence="7 8">
    <name type="scientific">Sulfobacillus acidophilus</name>
    <dbReference type="NCBI Taxonomy" id="53633"/>
    <lineage>
        <taxon>Bacteria</taxon>
        <taxon>Bacillati</taxon>
        <taxon>Bacillota</taxon>
        <taxon>Clostridia</taxon>
        <taxon>Eubacteriales</taxon>
        <taxon>Clostridiales Family XVII. Incertae Sedis</taxon>
        <taxon>Sulfobacillus</taxon>
    </lineage>
</organism>
<feature type="compositionally biased region" description="Polar residues" evidence="5">
    <location>
        <begin position="307"/>
        <end position="316"/>
    </location>
</feature>
<evidence type="ECO:0000256" key="4">
    <source>
        <dbReference type="ARBA" id="ARBA00022840"/>
    </source>
</evidence>
<dbReference type="PANTHER" id="PTHR43335">
    <property type="entry name" value="ABC TRANSPORTER, ATP-BINDING PROTEIN"/>
    <property type="match status" value="1"/>
</dbReference>
<keyword evidence="4" id="KW-0067">ATP-binding</keyword>
<name>A0A2T2WKV2_9FIRM</name>
<gene>
    <name evidence="7" type="ORF">C7B45_05165</name>
</gene>
<dbReference type="EMBL" id="PXYV01000011">
    <property type="protein sequence ID" value="PSR22862.1"/>
    <property type="molecule type" value="Genomic_DNA"/>
</dbReference>
<evidence type="ECO:0000313" key="7">
    <source>
        <dbReference type="EMBL" id="PSR22862.1"/>
    </source>
</evidence>
<feature type="region of interest" description="Disordered" evidence="5">
    <location>
        <begin position="304"/>
        <end position="324"/>
    </location>
</feature>
<dbReference type="InterPro" id="IPR027417">
    <property type="entry name" value="P-loop_NTPase"/>
</dbReference>
<dbReference type="AlphaFoldDB" id="A0A2T2WKV2"/>
<accession>A0A2T2WKV2</accession>
<dbReference type="Pfam" id="PF00005">
    <property type="entry name" value="ABC_tran"/>
    <property type="match status" value="1"/>
</dbReference>
<dbReference type="GO" id="GO:0005524">
    <property type="term" value="F:ATP binding"/>
    <property type="evidence" value="ECO:0007669"/>
    <property type="project" value="UniProtKB-KW"/>
</dbReference>
<feature type="domain" description="ABC transporter" evidence="6">
    <location>
        <begin position="19"/>
        <end position="252"/>
    </location>
</feature>
<dbReference type="Proteomes" id="UP000241848">
    <property type="component" value="Unassembled WGS sequence"/>
</dbReference>
<dbReference type="InterPro" id="IPR003439">
    <property type="entry name" value="ABC_transporter-like_ATP-bd"/>
</dbReference>